<reference evidence="1" key="5">
    <citation type="journal article" date="2021" name="G3 (Bethesda)">
        <title>Aegilops tauschii genome assembly Aet v5.0 features greater sequence contiguity and improved annotation.</title>
        <authorList>
            <person name="Wang L."/>
            <person name="Zhu T."/>
            <person name="Rodriguez J.C."/>
            <person name="Deal K.R."/>
            <person name="Dubcovsky J."/>
            <person name="McGuire P.E."/>
            <person name="Lux T."/>
            <person name="Spannagl M."/>
            <person name="Mayer K.F.X."/>
            <person name="Baldrich P."/>
            <person name="Meyers B.C."/>
            <person name="Huo N."/>
            <person name="Gu Y.Q."/>
            <person name="Zhou H."/>
            <person name="Devos K.M."/>
            <person name="Bennetzen J.L."/>
            <person name="Unver T."/>
            <person name="Budak H."/>
            <person name="Gulick P.J."/>
            <person name="Galiba G."/>
            <person name="Kalapos B."/>
            <person name="Nelson D.R."/>
            <person name="Li P."/>
            <person name="You F.M."/>
            <person name="Luo M.C."/>
            <person name="Dvorak J."/>
        </authorList>
    </citation>
    <scope>NUCLEOTIDE SEQUENCE [LARGE SCALE GENOMIC DNA]</scope>
    <source>
        <strain evidence="1">cv. AL8/78</strain>
    </source>
</reference>
<sequence length="33" mass="3824">MFVEPGDLALPILVAVKPLPLLWHNFILVMWHI</sequence>
<accession>A0A453QQ46</accession>
<dbReference type="AlphaFoldDB" id="A0A453QQ46"/>
<protein>
    <submittedName>
        <fullName evidence="1">Uncharacterized protein</fullName>
    </submittedName>
</protein>
<evidence type="ECO:0000313" key="1">
    <source>
        <dbReference type="EnsemblPlants" id="AET7Gv20273800.10"/>
    </source>
</evidence>
<dbReference type="Gramene" id="AET7Gv20273800.10">
    <property type="protein sequence ID" value="AET7Gv20273800.10"/>
    <property type="gene ID" value="AET7Gv20273800"/>
</dbReference>
<proteinExistence type="predicted"/>
<organism evidence="1 2">
    <name type="scientific">Aegilops tauschii subsp. strangulata</name>
    <name type="common">Goatgrass</name>
    <dbReference type="NCBI Taxonomy" id="200361"/>
    <lineage>
        <taxon>Eukaryota</taxon>
        <taxon>Viridiplantae</taxon>
        <taxon>Streptophyta</taxon>
        <taxon>Embryophyta</taxon>
        <taxon>Tracheophyta</taxon>
        <taxon>Spermatophyta</taxon>
        <taxon>Magnoliopsida</taxon>
        <taxon>Liliopsida</taxon>
        <taxon>Poales</taxon>
        <taxon>Poaceae</taxon>
        <taxon>BOP clade</taxon>
        <taxon>Pooideae</taxon>
        <taxon>Triticodae</taxon>
        <taxon>Triticeae</taxon>
        <taxon>Triticinae</taxon>
        <taxon>Aegilops</taxon>
    </lineage>
</organism>
<keyword evidence="2" id="KW-1185">Reference proteome</keyword>
<reference evidence="2" key="1">
    <citation type="journal article" date="2014" name="Science">
        <title>Ancient hybridizations among the ancestral genomes of bread wheat.</title>
        <authorList>
            <consortium name="International Wheat Genome Sequencing Consortium,"/>
            <person name="Marcussen T."/>
            <person name="Sandve S.R."/>
            <person name="Heier L."/>
            <person name="Spannagl M."/>
            <person name="Pfeifer M."/>
            <person name="Jakobsen K.S."/>
            <person name="Wulff B.B."/>
            <person name="Steuernagel B."/>
            <person name="Mayer K.F."/>
            <person name="Olsen O.A."/>
        </authorList>
    </citation>
    <scope>NUCLEOTIDE SEQUENCE [LARGE SCALE GENOMIC DNA]</scope>
    <source>
        <strain evidence="2">cv. AL8/78</strain>
    </source>
</reference>
<evidence type="ECO:0000313" key="2">
    <source>
        <dbReference type="Proteomes" id="UP000015105"/>
    </source>
</evidence>
<dbReference type="Proteomes" id="UP000015105">
    <property type="component" value="Chromosome 7D"/>
</dbReference>
<name>A0A453QQ46_AEGTS</name>
<reference evidence="1" key="3">
    <citation type="journal article" date="2017" name="Nature">
        <title>Genome sequence of the progenitor of the wheat D genome Aegilops tauschii.</title>
        <authorList>
            <person name="Luo M.C."/>
            <person name="Gu Y.Q."/>
            <person name="Puiu D."/>
            <person name="Wang H."/>
            <person name="Twardziok S.O."/>
            <person name="Deal K.R."/>
            <person name="Huo N."/>
            <person name="Zhu T."/>
            <person name="Wang L."/>
            <person name="Wang Y."/>
            <person name="McGuire P.E."/>
            <person name="Liu S."/>
            <person name="Long H."/>
            <person name="Ramasamy R.K."/>
            <person name="Rodriguez J.C."/>
            <person name="Van S.L."/>
            <person name="Yuan L."/>
            <person name="Wang Z."/>
            <person name="Xia Z."/>
            <person name="Xiao L."/>
            <person name="Anderson O.D."/>
            <person name="Ouyang S."/>
            <person name="Liang Y."/>
            <person name="Zimin A.V."/>
            <person name="Pertea G."/>
            <person name="Qi P."/>
            <person name="Bennetzen J.L."/>
            <person name="Dai X."/>
            <person name="Dawson M.W."/>
            <person name="Muller H.G."/>
            <person name="Kugler K."/>
            <person name="Rivarola-Duarte L."/>
            <person name="Spannagl M."/>
            <person name="Mayer K.F.X."/>
            <person name="Lu F.H."/>
            <person name="Bevan M.W."/>
            <person name="Leroy P."/>
            <person name="Li P."/>
            <person name="You F.M."/>
            <person name="Sun Q."/>
            <person name="Liu Z."/>
            <person name="Lyons E."/>
            <person name="Wicker T."/>
            <person name="Salzberg S.L."/>
            <person name="Devos K.M."/>
            <person name="Dvorak J."/>
        </authorList>
    </citation>
    <scope>NUCLEOTIDE SEQUENCE [LARGE SCALE GENOMIC DNA]</scope>
    <source>
        <strain evidence="1">cv. AL8/78</strain>
    </source>
</reference>
<reference evidence="2" key="2">
    <citation type="journal article" date="2017" name="Nat. Plants">
        <title>The Aegilops tauschii genome reveals multiple impacts of transposons.</title>
        <authorList>
            <person name="Zhao G."/>
            <person name="Zou C."/>
            <person name="Li K."/>
            <person name="Wang K."/>
            <person name="Li T."/>
            <person name="Gao L."/>
            <person name="Zhang X."/>
            <person name="Wang H."/>
            <person name="Yang Z."/>
            <person name="Liu X."/>
            <person name="Jiang W."/>
            <person name="Mao L."/>
            <person name="Kong X."/>
            <person name="Jiao Y."/>
            <person name="Jia J."/>
        </authorList>
    </citation>
    <scope>NUCLEOTIDE SEQUENCE [LARGE SCALE GENOMIC DNA]</scope>
    <source>
        <strain evidence="2">cv. AL8/78</strain>
    </source>
</reference>
<dbReference type="EnsemblPlants" id="AET7Gv20273800.10">
    <property type="protein sequence ID" value="AET7Gv20273800.10"/>
    <property type="gene ID" value="AET7Gv20273800"/>
</dbReference>
<reference evidence="1" key="4">
    <citation type="submission" date="2019-03" db="UniProtKB">
        <authorList>
            <consortium name="EnsemblPlants"/>
        </authorList>
    </citation>
    <scope>IDENTIFICATION</scope>
</reference>